<evidence type="ECO:0000313" key="3">
    <source>
        <dbReference type="Proteomes" id="UP000619260"/>
    </source>
</evidence>
<reference evidence="2" key="1">
    <citation type="submission" date="2021-01" db="EMBL/GenBank/DDBJ databases">
        <title>Whole genome shotgun sequence of Virgisporangium aliadipatigenens NBRC 105644.</title>
        <authorList>
            <person name="Komaki H."/>
            <person name="Tamura T."/>
        </authorList>
    </citation>
    <scope>NUCLEOTIDE SEQUENCE</scope>
    <source>
        <strain evidence="2">NBRC 105644</strain>
    </source>
</reference>
<dbReference type="EMBL" id="BOPF01000063">
    <property type="protein sequence ID" value="GIJ52053.1"/>
    <property type="molecule type" value="Genomic_DNA"/>
</dbReference>
<dbReference type="AlphaFoldDB" id="A0A8J3YWU0"/>
<evidence type="ECO:0000259" key="1">
    <source>
        <dbReference type="Pfam" id="PF21597"/>
    </source>
</evidence>
<dbReference type="Pfam" id="PF21597">
    <property type="entry name" value="TetR_C_43"/>
    <property type="match status" value="1"/>
</dbReference>
<organism evidence="2 3">
    <name type="scientific">Virgisporangium aliadipatigenens</name>
    <dbReference type="NCBI Taxonomy" id="741659"/>
    <lineage>
        <taxon>Bacteria</taxon>
        <taxon>Bacillati</taxon>
        <taxon>Actinomycetota</taxon>
        <taxon>Actinomycetes</taxon>
        <taxon>Micromonosporales</taxon>
        <taxon>Micromonosporaceae</taxon>
        <taxon>Virgisporangium</taxon>
    </lineage>
</organism>
<feature type="domain" description="Transcriptional regulator SbtR-like C-terminal" evidence="1">
    <location>
        <begin position="47"/>
        <end position="114"/>
    </location>
</feature>
<keyword evidence="3" id="KW-1185">Reference proteome</keyword>
<dbReference type="SUPFAM" id="SSF48498">
    <property type="entry name" value="Tetracyclin repressor-like, C-terminal domain"/>
    <property type="match status" value="1"/>
</dbReference>
<dbReference type="Proteomes" id="UP000619260">
    <property type="component" value="Unassembled WGS sequence"/>
</dbReference>
<name>A0A8J3YWU0_9ACTN</name>
<dbReference type="InterPro" id="IPR036271">
    <property type="entry name" value="Tet_transcr_reg_TetR-rel_C_sf"/>
</dbReference>
<dbReference type="InterPro" id="IPR049445">
    <property type="entry name" value="TetR_SbtR-like_C"/>
</dbReference>
<dbReference type="Gene3D" id="1.10.357.10">
    <property type="entry name" value="Tetracycline Repressor, domain 2"/>
    <property type="match status" value="1"/>
</dbReference>
<gene>
    <name evidence="2" type="ORF">Val02_89390</name>
</gene>
<comment type="caution">
    <text evidence="2">The sequence shown here is derived from an EMBL/GenBank/DDBJ whole genome shotgun (WGS) entry which is preliminary data.</text>
</comment>
<proteinExistence type="predicted"/>
<accession>A0A8J3YWU0</accession>
<sequence>MEADMTGQLEQLTSDVVALTKERDAGKALGDFFVKLVLHHPEEATFAASGEDSSLRQALAVLLQRAQRGGTMRKDIGVDDLLLLAVGAVAAVGHAGEDESARRRTVTVFRDGLKGRRLSRGR</sequence>
<protein>
    <recommendedName>
        <fullName evidence="1">Transcriptional regulator SbtR-like C-terminal domain-containing protein</fullName>
    </recommendedName>
</protein>
<evidence type="ECO:0000313" key="2">
    <source>
        <dbReference type="EMBL" id="GIJ52053.1"/>
    </source>
</evidence>